<evidence type="ECO:0000256" key="9">
    <source>
        <dbReference type="ARBA" id="ARBA00022801"/>
    </source>
</evidence>
<feature type="region of interest" description="Disordered" evidence="17">
    <location>
        <begin position="210"/>
        <end position="286"/>
    </location>
</feature>
<dbReference type="InterPro" id="IPR001584">
    <property type="entry name" value="Integrase_cat-core"/>
</dbReference>
<dbReference type="CDD" id="cd00303">
    <property type="entry name" value="retropepsin_like"/>
    <property type="match status" value="1"/>
</dbReference>
<evidence type="ECO:0000256" key="7">
    <source>
        <dbReference type="ARBA" id="ARBA00022750"/>
    </source>
</evidence>
<evidence type="ECO:0000259" key="19">
    <source>
        <dbReference type="PROSITE" id="PS50878"/>
    </source>
</evidence>
<keyword evidence="6" id="KW-0479">Metal-binding</keyword>
<dbReference type="GO" id="GO:0003887">
    <property type="term" value="F:DNA-directed DNA polymerase activity"/>
    <property type="evidence" value="ECO:0007669"/>
    <property type="project" value="UniProtKB-KW"/>
</dbReference>
<evidence type="ECO:0000256" key="14">
    <source>
        <dbReference type="ARBA" id="ARBA00022932"/>
    </source>
</evidence>
<organism evidence="21 22">
    <name type="scientific">Agaricus bisporus var. burnettii</name>
    <dbReference type="NCBI Taxonomy" id="192524"/>
    <lineage>
        <taxon>Eukaryota</taxon>
        <taxon>Fungi</taxon>
        <taxon>Dikarya</taxon>
        <taxon>Basidiomycota</taxon>
        <taxon>Agaricomycotina</taxon>
        <taxon>Agaricomycetes</taxon>
        <taxon>Agaricomycetidae</taxon>
        <taxon>Agaricales</taxon>
        <taxon>Agaricineae</taxon>
        <taxon>Agaricaceae</taxon>
        <taxon>Agaricus</taxon>
    </lineage>
</organism>
<dbReference type="InterPro" id="IPR012337">
    <property type="entry name" value="RNaseH-like_sf"/>
</dbReference>
<evidence type="ECO:0000256" key="15">
    <source>
        <dbReference type="ARBA" id="ARBA00023125"/>
    </source>
</evidence>
<evidence type="ECO:0000256" key="1">
    <source>
        <dbReference type="ARBA" id="ARBA00012493"/>
    </source>
</evidence>
<evidence type="ECO:0000256" key="5">
    <source>
        <dbReference type="ARBA" id="ARBA00022722"/>
    </source>
</evidence>
<evidence type="ECO:0000313" key="21">
    <source>
        <dbReference type="EMBL" id="KAF7783245.1"/>
    </source>
</evidence>
<dbReference type="Proteomes" id="UP000629468">
    <property type="component" value="Unassembled WGS sequence"/>
</dbReference>
<dbReference type="SUPFAM" id="SSF56672">
    <property type="entry name" value="DNA/RNA polymerases"/>
    <property type="match status" value="1"/>
</dbReference>
<feature type="domain" description="Reverse transcriptase" evidence="19">
    <location>
        <begin position="832"/>
        <end position="1013"/>
    </location>
</feature>
<keyword evidence="13" id="KW-0695">RNA-directed DNA polymerase</keyword>
<dbReference type="Pfam" id="PF17921">
    <property type="entry name" value="Integrase_H2C2"/>
    <property type="match status" value="1"/>
</dbReference>
<dbReference type="PANTHER" id="PTHR37984">
    <property type="entry name" value="PROTEIN CBG26694"/>
    <property type="match status" value="1"/>
</dbReference>
<dbReference type="InterPro" id="IPR043128">
    <property type="entry name" value="Rev_trsase/Diguanyl_cyclase"/>
</dbReference>
<evidence type="ECO:0000259" key="18">
    <source>
        <dbReference type="PROSITE" id="PS50013"/>
    </source>
</evidence>
<evidence type="ECO:0000256" key="11">
    <source>
        <dbReference type="ARBA" id="ARBA00022884"/>
    </source>
</evidence>
<gene>
    <name evidence="21" type="ORF">Agabi119p4_2621</name>
</gene>
<dbReference type="InterPro" id="IPR016197">
    <property type="entry name" value="Chromo-like_dom_sf"/>
</dbReference>
<dbReference type="Gene3D" id="1.10.340.70">
    <property type="match status" value="1"/>
</dbReference>
<feature type="domain" description="Integrase catalytic" evidence="20">
    <location>
        <begin position="1383"/>
        <end position="1556"/>
    </location>
</feature>
<evidence type="ECO:0000256" key="17">
    <source>
        <dbReference type="SAM" id="MobiDB-lite"/>
    </source>
</evidence>
<dbReference type="Gene3D" id="2.40.70.10">
    <property type="entry name" value="Acid Proteases"/>
    <property type="match status" value="1"/>
</dbReference>
<dbReference type="InterPro" id="IPR041373">
    <property type="entry name" value="RT_RNaseH"/>
</dbReference>
<dbReference type="PROSITE" id="PS50013">
    <property type="entry name" value="CHROMO_2"/>
    <property type="match status" value="1"/>
</dbReference>
<dbReference type="EMBL" id="JABXXO010000003">
    <property type="protein sequence ID" value="KAF7783245.1"/>
    <property type="molecule type" value="Genomic_DNA"/>
</dbReference>
<dbReference type="Pfam" id="PF08284">
    <property type="entry name" value="RVP_2"/>
    <property type="match status" value="1"/>
</dbReference>
<dbReference type="EC" id="2.7.7.49" evidence="1"/>
<dbReference type="SUPFAM" id="SSF54160">
    <property type="entry name" value="Chromo domain-like"/>
    <property type="match status" value="1"/>
</dbReference>
<dbReference type="Gene3D" id="3.30.70.270">
    <property type="match status" value="2"/>
</dbReference>
<keyword evidence="8" id="KW-0255">Endonuclease</keyword>
<keyword evidence="7" id="KW-0064">Aspartyl protease</keyword>
<dbReference type="InterPro" id="IPR050951">
    <property type="entry name" value="Retrovirus_Pol_polyprotein"/>
</dbReference>
<reference evidence="21 22" key="1">
    <citation type="journal article" name="Sci. Rep.">
        <title>Telomere-to-telomere assembled and centromere annotated genomes of the two main subspecies of the button mushroom Agaricus bisporus reveal especially polymorphic chromosome ends.</title>
        <authorList>
            <person name="Sonnenberg A.S.M."/>
            <person name="Sedaghat-Telgerd N."/>
            <person name="Lavrijssen B."/>
            <person name="Ohm R.A."/>
            <person name="Hendrickx P.M."/>
            <person name="Scholtmeijer K."/>
            <person name="Baars J.J.P."/>
            <person name="van Peer A."/>
        </authorList>
    </citation>
    <scope>NUCLEOTIDE SEQUENCE [LARGE SCALE GENOMIC DNA]</scope>
    <source>
        <strain evidence="21 22">H119_p4</strain>
    </source>
</reference>
<evidence type="ECO:0000256" key="4">
    <source>
        <dbReference type="ARBA" id="ARBA00022695"/>
    </source>
</evidence>
<dbReference type="InterPro" id="IPR036397">
    <property type="entry name" value="RNaseH_sf"/>
</dbReference>
<dbReference type="Gene3D" id="3.30.420.10">
    <property type="entry name" value="Ribonuclease H-like superfamily/Ribonuclease H"/>
    <property type="match status" value="1"/>
</dbReference>
<dbReference type="SUPFAM" id="SSF53098">
    <property type="entry name" value="Ribonuclease H-like"/>
    <property type="match status" value="1"/>
</dbReference>
<keyword evidence="2" id="KW-0645">Protease</keyword>
<dbReference type="InterPro" id="IPR021109">
    <property type="entry name" value="Peptidase_aspartic_dom_sf"/>
</dbReference>
<evidence type="ECO:0000313" key="22">
    <source>
        <dbReference type="Proteomes" id="UP000629468"/>
    </source>
</evidence>
<dbReference type="PROSITE" id="PS50878">
    <property type="entry name" value="RT_POL"/>
    <property type="match status" value="1"/>
</dbReference>
<dbReference type="GO" id="GO:0006508">
    <property type="term" value="P:proteolysis"/>
    <property type="evidence" value="ECO:0007669"/>
    <property type="project" value="UniProtKB-KW"/>
</dbReference>
<dbReference type="Pfam" id="PF00078">
    <property type="entry name" value="RVT_1"/>
    <property type="match status" value="1"/>
</dbReference>
<dbReference type="GO" id="GO:0046872">
    <property type="term" value="F:metal ion binding"/>
    <property type="evidence" value="ECO:0007669"/>
    <property type="project" value="UniProtKB-KW"/>
</dbReference>
<dbReference type="InterPro" id="IPR056924">
    <property type="entry name" value="SH3_Tf2-1"/>
</dbReference>
<evidence type="ECO:0000256" key="12">
    <source>
        <dbReference type="ARBA" id="ARBA00022908"/>
    </source>
</evidence>
<evidence type="ECO:0000256" key="2">
    <source>
        <dbReference type="ARBA" id="ARBA00022670"/>
    </source>
</evidence>
<dbReference type="GO" id="GO:0015074">
    <property type="term" value="P:DNA integration"/>
    <property type="evidence" value="ECO:0007669"/>
    <property type="project" value="UniProtKB-KW"/>
</dbReference>
<name>A0A8H7F9G2_AGABI</name>
<dbReference type="Gene3D" id="2.40.50.40">
    <property type="match status" value="1"/>
</dbReference>
<dbReference type="GO" id="GO:0006338">
    <property type="term" value="P:chromatin remodeling"/>
    <property type="evidence" value="ECO:0007669"/>
    <property type="project" value="UniProtKB-ARBA"/>
</dbReference>
<dbReference type="InterPro" id="IPR043502">
    <property type="entry name" value="DNA/RNA_pol_sf"/>
</dbReference>
<dbReference type="PROSITE" id="PS50994">
    <property type="entry name" value="INTEGRASE"/>
    <property type="match status" value="1"/>
</dbReference>
<evidence type="ECO:0000256" key="3">
    <source>
        <dbReference type="ARBA" id="ARBA00022679"/>
    </source>
</evidence>
<dbReference type="InterPro" id="IPR023780">
    <property type="entry name" value="Chromo_domain"/>
</dbReference>
<dbReference type="CDD" id="cd01647">
    <property type="entry name" value="RT_LTR"/>
    <property type="match status" value="1"/>
</dbReference>
<dbReference type="PANTHER" id="PTHR37984:SF5">
    <property type="entry name" value="PROTEIN NYNRIN-LIKE"/>
    <property type="match status" value="1"/>
</dbReference>
<keyword evidence="16" id="KW-0233">DNA recombination</keyword>
<evidence type="ECO:0000256" key="10">
    <source>
        <dbReference type="ARBA" id="ARBA00022842"/>
    </source>
</evidence>
<keyword evidence="11" id="KW-0694">RNA-binding</keyword>
<evidence type="ECO:0000256" key="6">
    <source>
        <dbReference type="ARBA" id="ARBA00022723"/>
    </source>
</evidence>
<dbReference type="InterPro" id="IPR000477">
    <property type="entry name" value="RT_dom"/>
</dbReference>
<keyword evidence="12" id="KW-0229">DNA integration</keyword>
<keyword evidence="14" id="KW-0239">DNA-directed DNA polymerase</keyword>
<feature type="compositionally biased region" description="Polar residues" evidence="17">
    <location>
        <begin position="240"/>
        <end position="267"/>
    </location>
</feature>
<keyword evidence="9" id="KW-0378">Hydrolase</keyword>
<dbReference type="CDD" id="cd09274">
    <property type="entry name" value="RNase_HI_RT_Ty3"/>
    <property type="match status" value="1"/>
</dbReference>
<dbReference type="InterPro" id="IPR041588">
    <property type="entry name" value="Integrase_H2C2"/>
</dbReference>
<keyword evidence="3" id="KW-0808">Transferase</keyword>
<dbReference type="Pfam" id="PF24626">
    <property type="entry name" value="SH3_Tf2-1"/>
    <property type="match status" value="1"/>
</dbReference>
<accession>A0A8H7F9G2</accession>
<dbReference type="GO" id="GO:0006310">
    <property type="term" value="P:DNA recombination"/>
    <property type="evidence" value="ECO:0007669"/>
    <property type="project" value="UniProtKB-KW"/>
</dbReference>
<dbReference type="Gene3D" id="3.10.10.10">
    <property type="entry name" value="HIV Type 1 Reverse Transcriptase, subunit A, domain 1"/>
    <property type="match status" value="1"/>
</dbReference>
<comment type="caution">
    <text evidence="21">The sequence shown here is derived from an EMBL/GenBank/DDBJ whole genome shotgun (WGS) entry which is preliminary data.</text>
</comment>
<protein>
    <recommendedName>
        <fullName evidence="1">RNA-directed DNA polymerase</fullName>
        <ecNumber evidence="1">2.7.7.49</ecNumber>
    </recommendedName>
</protein>
<evidence type="ECO:0000256" key="8">
    <source>
        <dbReference type="ARBA" id="ARBA00022759"/>
    </source>
</evidence>
<feature type="compositionally biased region" description="Low complexity" evidence="17">
    <location>
        <begin position="268"/>
        <end position="280"/>
    </location>
</feature>
<dbReference type="Pfam" id="PF17917">
    <property type="entry name" value="RT_RNaseH"/>
    <property type="match status" value="1"/>
</dbReference>
<dbReference type="GO" id="GO:0003723">
    <property type="term" value="F:RNA binding"/>
    <property type="evidence" value="ECO:0007669"/>
    <property type="project" value="UniProtKB-KW"/>
</dbReference>
<dbReference type="InterPro" id="IPR000953">
    <property type="entry name" value="Chromo/chromo_shadow_dom"/>
</dbReference>
<dbReference type="GO" id="GO:0005634">
    <property type="term" value="C:nucleus"/>
    <property type="evidence" value="ECO:0007669"/>
    <property type="project" value="UniProtKB-ARBA"/>
</dbReference>
<dbReference type="GO" id="GO:0003677">
    <property type="term" value="F:DNA binding"/>
    <property type="evidence" value="ECO:0007669"/>
    <property type="project" value="UniProtKB-KW"/>
</dbReference>
<dbReference type="SMART" id="SM00298">
    <property type="entry name" value="CHROMO"/>
    <property type="match status" value="1"/>
</dbReference>
<keyword evidence="15" id="KW-0238">DNA-binding</keyword>
<feature type="domain" description="Chromo" evidence="18">
    <location>
        <begin position="1704"/>
        <end position="1761"/>
    </location>
</feature>
<keyword evidence="5" id="KW-0540">Nuclease</keyword>
<proteinExistence type="predicted"/>
<keyword evidence="10" id="KW-0460">Magnesium</keyword>
<evidence type="ECO:0000256" key="13">
    <source>
        <dbReference type="ARBA" id="ARBA00022918"/>
    </source>
</evidence>
<dbReference type="Pfam" id="PF00385">
    <property type="entry name" value="Chromo"/>
    <property type="match status" value="1"/>
</dbReference>
<dbReference type="GO" id="GO:0004190">
    <property type="term" value="F:aspartic-type endopeptidase activity"/>
    <property type="evidence" value="ECO:0007669"/>
    <property type="project" value="UniProtKB-KW"/>
</dbReference>
<dbReference type="GO" id="GO:0004519">
    <property type="term" value="F:endonuclease activity"/>
    <property type="evidence" value="ECO:0007669"/>
    <property type="project" value="UniProtKB-KW"/>
</dbReference>
<evidence type="ECO:0000256" key="16">
    <source>
        <dbReference type="ARBA" id="ARBA00023172"/>
    </source>
</evidence>
<evidence type="ECO:0000259" key="20">
    <source>
        <dbReference type="PROSITE" id="PS50994"/>
    </source>
</evidence>
<dbReference type="GO" id="GO:0003964">
    <property type="term" value="F:RNA-directed DNA polymerase activity"/>
    <property type="evidence" value="ECO:0007669"/>
    <property type="project" value="UniProtKB-KW"/>
</dbReference>
<keyword evidence="4" id="KW-0548">Nucleotidyltransferase</keyword>
<sequence>MDHSQGYDSSAYIPYEDQDSRVFVGNGLVPPVLTPGVYSIRSHLNLNRANERFFENKEIPEDHKVRRVLRQQNHPDIASYTEVHRDALLLLPYAAYMKRISDVFLPPHWEDDYRFTLTQRQGDMAFSAWTTSLKTTNNCLTGSPNHYSDDDLRRHFRVAMNETLRDRYLEYCKNVDLELVTNLDEWIRQVNLLAIPLERRRQVDGANWGRNMAAAGNTPSSGSGGSLLNRVTPRHLPGPTSYQSSPYQSRAASQSVNRFSAPSSAMATSGSYPSSGSTMSRPANSRSYPPLMSIYNALPSHLARPPPLTDNWKRYLLRNKGCFRCRKIFVHHLSSDCDMERNINPRNWSRMLSDDECAPLLRAWQDRRRENQRVAAVVAEPEIVTSSIEDLEAEFAAAQQDEEKVGDSYLDGSTDSNTDVVISPVWDTDDTDLWSNSDHPNQFVGAVMYSSTLSPVSPSLRSSIVEGEIEDFYGPDEDSYLFAAVTEKDVEDFDPDAVLLDEEYVSNPSIPPPRDHLLWTCHLLGPASHARVQALIDHGCPTVLISSHLVHALDLRLIPLESPLSLGGVGGGKFACSHFVKLRIRSLDNSWTAQHTRALVVPNIPFDIILGLEWLKANKIVVDMSNRSVLAKSSGYHLLRVGSVPEIRRSSYVPSITSTVLRRGLSNAPARHNFDARRQLVDRSRRLLRRVLVQLQRTTPRLQPIPDALLCFSVIRSRISILAAAMSRSCAFQRAEDDVKSAFNDVFLDVPVNAVPPKPFLHTDGTLRVADSTVKSEFSDLFPERLPHVDTLPHNICHRIVVTAVEKICTSREYTCPRKWREDWKKQIEEHLRAGRIRPSSSPFASPSFLVPKADSSASPRWVIDYRRLNAVTIPDRFPLPRIDDILADCAKGKIWAKIDMTSAFFQTRMHPDNIKYTACRTPFGLYEWNVMPMGLRNSPSTQQRRVTNALRHLIGDVCHVYLDDIVIWSDTLEQHAINVRKVLEALRNDKLFCSLKKSHLFCDDILFLGHKISRDGIEADPSKVDKILAWPRPRNATEVRRFLGLVRFVGHYLPNLSAHTHILYHLTTKEADKCFPVWSPKHQTAFDAIKELVTSRISFTCDASNSGTGAILSWGPSWKDSRPVAFDSQHYSSAQRHYPTHEQELLAVIRSLKKWRSDLLGMHVEIYTDHKTLLNFDTQKDLSRRQARWMEFLSQYDYNFNYIAGTLNTAADALSRMPPDLPVEDPTLMVASTFLSLSASVLAGPASYSESEKTTTAHRLKLDLSNTLLRDIRNGYASDRFVLKLKDAMKHGSNVHPGFQETDGLLFYDGRIVIPNVASLRERLFYLAHDQLGHFGVDKSYDNLRSSFYWPNMRRDLEKAYVPSCESCQMNKSTTSLRSGPLHPLPIPDERFASIAIDFIGPLPLEHGFDFLATITDRLGADIKLIPCKSSTTAEDFAQLFLDNWVCDNGCPREIVSDRDSRFLSKFWQTLTSLLGINHITSSAFHPQTDGSSERTNKTVIQCLRFFVDRNQKGWVNALPRVRFNIMSSINASTRFSGFQLKTGFSPRLFPVPPPLDSSSTDEVRSATLLLNKLRTDVFEAKDNLLAAKVVQAYYANDYRADDPGFKVGDRVLLNTTNRRREYMHKGSGRAAKFMPRFDGPFQIVKAHPESSSYTLSLPPSATFHPTFHVSQLRRFIPNDDTAFPSRKPCNPEPTLVDGDWEHVIERIIDERQRGRGKQYLVRWKGFSSAHDEWIPHRLLRDNVALDEWETRPPDVPTEE</sequence>